<accession>A0A9W6N1T7</accession>
<dbReference type="EMBL" id="BSFJ01000043">
    <property type="protein sequence ID" value="GLK74533.1"/>
    <property type="molecule type" value="Genomic_DNA"/>
</dbReference>
<reference evidence="6" key="1">
    <citation type="journal article" date="2014" name="Int. J. Syst. Evol. Microbiol.">
        <title>Complete genome sequence of Corynebacterium casei LMG S-19264T (=DSM 44701T), isolated from a smear-ripened cheese.</title>
        <authorList>
            <consortium name="US DOE Joint Genome Institute (JGI-PGF)"/>
            <person name="Walter F."/>
            <person name="Albersmeier A."/>
            <person name="Kalinowski J."/>
            <person name="Ruckert C."/>
        </authorList>
    </citation>
    <scope>NUCLEOTIDE SEQUENCE</scope>
    <source>
        <strain evidence="6">VKM B-2484</strain>
    </source>
</reference>
<dbReference type="Pfam" id="PF00126">
    <property type="entry name" value="HTH_1"/>
    <property type="match status" value="1"/>
</dbReference>
<evidence type="ECO:0000313" key="6">
    <source>
        <dbReference type="EMBL" id="GLK74533.1"/>
    </source>
</evidence>
<dbReference type="InterPro" id="IPR005119">
    <property type="entry name" value="LysR_subst-bd"/>
</dbReference>
<protein>
    <submittedName>
        <fullName evidence="6">LysR family transcriptional regulator</fullName>
    </submittedName>
</protein>
<keyword evidence="2" id="KW-0805">Transcription regulation</keyword>
<dbReference type="Gene3D" id="1.10.10.10">
    <property type="entry name" value="Winged helix-like DNA-binding domain superfamily/Winged helix DNA-binding domain"/>
    <property type="match status" value="1"/>
</dbReference>
<dbReference type="SUPFAM" id="SSF53850">
    <property type="entry name" value="Periplasmic binding protein-like II"/>
    <property type="match status" value="1"/>
</dbReference>
<evidence type="ECO:0000256" key="3">
    <source>
        <dbReference type="ARBA" id="ARBA00023125"/>
    </source>
</evidence>
<dbReference type="PANTHER" id="PTHR30126:SF39">
    <property type="entry name" value="HTH-TYPE TRANSCRIPTIONAL REGULATOR CYSL"/>
    <property type="match status" value="1"/>
</dbReference>
<dbReference type="CDD" id="cd08420">
    <property type="entry name" value="PBP2_CysL_like"/>
    <property type="match status" value="1"/>
</dbReference>
<dbReference type="InterPro" id="IPR036388">
    <property type="entry name" value="WH-like_DNA-bd_sf"/>
</dbReference>
<evidence type="ECO:0000313" key="7">
    <source>
        <dbReference type="Proteomes" id="UP001143370"/>
    </source>
</evidence>
<comment type="caution">
    <text evidence="6">The sequence shown here is derived from an EMBL/GenBank/DDBJ whole genome shotgun (WGS) entry which is preliminary data.</text>
</comment>
<dbReference type="PROSITE" id="PS50931">
    <property type="entry name" value="HTH_LYSR"/>
    <property type="match status" value="1"/>
</dbReference>
<dbReference type="SUPFAM" id="SSF46785">
    <property type="entry name" value="Winged helix' DNA-binding domain"/>
    <property type="match status" value="1"/>
</dbReference>
<proteinExistence type="inferred from homology"/>
<gene>
    <name evidence="6" type="ORF">GCM10017643_46510</name>
</gene>
<feature type="domain" description="HTH lysR-type" evidence="5">
    <location>
        <begin position="1"/>
        <end position="58"/>
    </location>
</feature>
<name>A0A9W6N1T7_9HYPH</name>
<dbReference type="Gene3D" id="3.40.190.290">
    <property type="match status" value="1"/>
</dbReference>
<evidence type="ECO:0000256" key="1">
    <source>
        <dbReference type="ARBA" id="ARBA00009437"/>
    </source>
</evidence>
<evidence type="ECO:0000256" key="2">
    <source>
        <dbReference type="ARBA" id="ARBA00023015"/>
    </source>
</evidence>
<dbReference type="Proteomes" id="UP001143370">
    <property type="component" value="Unassembled WGS sequence"/>
</dbReference>
<dbReference type="FunFam" id="1.10.10.10:FF:000001">
    <property type="entry name" value="LysR family transcriptional regulator"/>
    <property type="match status" value="1"/>
</dbReference>
<keyword evidence="4" id="KW-0804">Transcription</keyword>
<evidence type="ECO:0000259" key="5">
    <source>
        <dbReference type="PROSITE" id="PS50931"/>
    </source>
</evidence>
<organism evidence="6 7">
    <name type="scientific">Ancylobacter dichloromethanicus</name>
    <dbReference type="NCBI Taxonomy" id="518825"/>
    <lineage>
        <taxon>Bacteria</taxon>
        <taxon>Pseudomonadati</taxon>
        <taxon>Pseudomonadota</taxon>
        <taxon>Alphaproteobacteria</taxon>
        <taxon>Hyphomicrobiales</taxon>
        <taxon>Xanthobacteraceae</taxon>
        <taxon>Ancylobacter</taxon>
    </lineage>
</organism>
<dbReference type="PANTHER" id="PTHR30126">
    <property type="entry name" value="HTH-TYPE TRANSCRIPTIONAL REGULATOR"/>
    <property type="match status" value="1"/>
</dbReference>
<keyword evidence="7" id="KW-1185">Reference proteome</keyword>
<comment type="similarity">
    <text evidence="1">Belongs to the LysR transcriptional regulatory family.</text>
</comment>
<sequence>MTLEQLRIFVAVAERQHVTQAARALNLAQSAASHAIAVIEARHDVKLFDRIGRRIELTEAGRAFLAEARTILAQVDHAERVLGEFGTLERGTLAVHASQTIASYWLPRHLVAFRRAYPRIDIRLQIGNTAQVAEAIETGAAELGFVEGEVESQVLVSAPVARDQLVLVVAPEHRWAAADKPSPHDLRESDWVLREPGSGTRAAFEQALAKLGIELRDLHIAMELPSNEAVRAAVEAGLGATVLSASVAAPSIEAGLLQQVDAKLPDRAFHVLRHTQRHRSRIADALLSIIRGGDSARATPAVTN</sequence>
<evidence type="ECO:0000256" key="4">
    <source>
        <dbReference type="ARBA" id="ARBA00023163"/>
    </source>
</evidence>
<dbReference type="RefSeq" id="WP_213369990.1">
    <property type="nucleotide sequence ID" value="NZ_BSFJ01000043.1"/>
</dbReference>
<dbReference type="AlphaFoldDB" id="A0A9W6N1T7"/>
<dbReference type="InterPro" id="IPR000847">
    <property type="entry name" value="LysR_HTH_N"/>
</dbReference>
<dbReference type="Pfam" id="PF03466">
    <property type="entry name" value="LysR_substrate"/>
    <property type="match status" value="1"/>
</dbReference>
<keyword evidence="3" id="KW-0238">DNA-binding</keyword>
<dbReference type="InterPro" id="IPR036390">
    <property type="entry name" value="WH_DNA-bd_sf"/>
</dbReference>
<dbReference type="GO" id="GO:0000976">
    <property type="term" value="F:transcription cis-regulatory region binding"/>
    <property type="evidence" value="ECO:0007669"/>
    <property type="project" value="TreeGrafter"/>
</dbReference>
<reference evidence="6" key="2">
    <citation type="submission" date="2023-01" db="EMBL/GenBank/DDBJ databases">
        <authorList>
            <person name="Sun Q."/>
            <person name="Evtushenko L."/>
        </authorList>
    </citation>
    <scope>NUCLEOTIDE SEQUENCE</scope>
    <source>
        <strain evidence="6">VKM B-2484</strain>
    </source>
</reference>
<dbReference type="GO" id="GO:0003700">
    <property type="term" value="F:DNA-binding transcription factor activity"/>
    <property type="evidence" value="ECO:0007669"/>
    <property type="project" value="InterPro"/>
</dbReference>